<keyword evidence="3" id="KW-1185">Reference proteome</keyword>
<accession>A0A0D9VAC1</accession>
<dbReference type="Proteomes" id="UP000032180">
    <property type="component" value="Chromosome 1"/>
</dbReference>
<reference evidence="2" key="3">
    <citation type="submission" date="2015-04" db="UniProtKB">
        <authorList>
            <consortium name="EnsemblPlants"/>
        </authorList>
    </citation>
    <scope>IDENTIFICATION</scope>
</reference>
<dbReference type="HOGENOM" id="CLU_2149446_0_0_1"/>
<evidence type="ECO:0000313" key="3">
    <source>
        <dbReference type="Proteomes" id="UP000032180"/>
    </source>
</evidence>
<proteinExistence type="predicted"/>
<reference evidence="3" key="2">
    <citation type="submission" date="2013-12" db="EMBL/GenBank/DDBJ databases">
        <authorList>
            <person name="Yu Y."/>
            <person name="Lee S."/>
            <person name="de Baynast K."/>
            <person name="Wissotski M."/>
            <person name="Liu L."/>
            <person name="Talag J."/>
            <person name="Goicoechea J."/>
            <person name="Angelova A."/>
            <person name="Jetty R."/>
            <person name="Kudrna D."/>
            <person name="Golser W."/>
            <person name="Rivera L."/>
            <person name="Zhang J."/>
            <person name="Wing R."/>
        </authorList>
    </citation>
    <scope>NUCLEOTIDE SEQUENCE</scope>
</reference>
<dbReference type="AlphaFoldDB" id="A0A0D9VAC1"/>
<evidence type="ECO:0000313" key="2">
    <source>
        <dbReference type="EnsemblPlants" id="LPERR01G38530.2"/>
    </source>
</evidence>
<feature type="region of interest" description="Disordered" evidence="1">
    <location>
        <begin position="1"/>
        <end position="36"/>
    </location>
</feature>
<sequence>MGRRKSRESLRPSSLVPFDLPAASIPNPRHRGDLGRRPLAVQQRAWLRTALPPPDAVMQERELPPLLPYGFTQQIANYQGKGSSFQIRWIGDTIEPIPDIIANAMAEVDCCS</sequence>
<reference evidence="2 3" key="1">
    <citation type="submission" date="2012-08" db="EMBL/GenBank/DDBJ databases">
        <title>Oryza genome evolution.</title>
        <authorList>
            <person name="Wing R.A."/>
        </authorList>
    </citation>
    <scope>NUCLEOTIDE SEQUENCE</scope>
</reference>
<name>A0A0D9VAC1_9ORYZ</name>
<evidence type="ECO:0000256" key="1">
    <source>
        <dbReference type="SAM" id="MobiDB-lite"/>
    </source>
</evidence>
<dbReference type="EnsemblPlants" id="LPERR01G38530.2">
    <property type="protein sequence ID" value="LPERR01G38530.2"/>
    <property type="gene ID" value="LPERR01G38530"/>
</dbReference>
<protein>
    <submittedName>
        <fullName evidence="2">Uncharacterized protein</fullName>
    </submittedName>
</protein>
<dbReference type="Gramene" id="LPERR01G38530.2">
    <property type="protein sequence ID" value="LPERR01G38530.2"/>
    <property type="gene ID" value="LPERR01G38530"/>
</dbReference>
<organism evidence="2 3">
    <name type="scientific">Leersia perrieri</name>
    <dbReference type="NCBI Taxonomy" id="77586"/>
    <lineage>
        <taxon>Eukaryota</taxon>
        <taxon>Viridiplantae</taxon>
        <taxon>Streptophyta</taxon>
        <taxon>Embryophyta</taxon>
        <taxon>Tracheophyta</taxon>
        <taxon>Spermatophyta</taxon>
        <taxon>Magnoliopsida</taxon>
        <taxon>Liliopsida</taxon>
        <taxon>Poales</taxon>
        <taxon>Poaceae</taxon>
        <taxon>BOP clade</taxon>
        <taxon>Oryzoideae</taxon>
        <taxon>Oryzeae</taxon>
        <taxon>Oryzinae</taxon>
        <taxon>Leersia</taxon>
    </lineage>
</organism>